<dbReference type="PANTHER" id="PTHR42811">
    <property type="entry name" value="SERINE ACETYLTRANSFERASE"/>
    <property type="match status" value="1"/>
</dbReference>
<dbReference type="GO" id="GO:0008652">
    <property type="term" value="P:amino acid biosynthetic process"/>
    <property type="evidence" value="ECO:0007669"/>
    <property type="project" value="UniProtKB-KW"/>
</dbReference>
<evidence type="ECO:0000256" key="3">
    <source>
        <dbReference type="ARBA" id="ARBA00023315"/>
    </source>
</evidence>
<dbReference type="FunFam" id="2.160.10.10:FF:000015">
    <property type="entry name" value="Serine acetyltransferase, plasmid"/>
    <property type="match status" value="1"/>
</dbReference>
<dbReference type="EMBL" id="SJPK01000002">
    <property type="protein sequence ID" value="TWT74282.1"/>
    <property type="molecule type" value="Genomic_DNA"/>
</dbReference>
<dbReference type="Gene3D" id="1.10.3130.10">
    <property type="entry name" value="serine acetyltransferase, domain 1"/>
    <property type="match status" value="1"/>
</dbReference>
<keyword evidence="3 4" id="KW-0012">Acyltransferase</keyword>
<dbReference type="Proteomes" id="UP000318053">
    <property type="component" value="Unassembled WGS sequence"/>
</dbReference>
<dbReference type="InterPro" id="IPR042122">
    <property type="entry name" value="Ser_AcTrfase_N_sf"/>
</dbReference>
<comment type="caution">
    <text evidence="4">The sequence shown here is derived from an EMBL/GenBank/DDBJ whole genome shotgun (WGS) entry which is preliminary data.</text>
</comment>
<evidence type="ECO:0000256" key="2">
    <source>
        <dbReference type="ARBA" id="ARBA00022679"/>
    </source>
</evidence>
<protein>
    <submittedName>
        <fullName evidence="4">Serine acetyltransferase</fullName>
        <ecNumber evidence="4">2.3.1.30</ecNumber>
    </submittedName>
</protein>
<keyword evidence="1" id="KW-0028">Amino-acid biosynthesis</keyword>
<keyword evidence="5" id="KW-1185">Reference proteome</keyword>
<keyword evidence="2 4" id="KW-0808">Transferase</keyword>
<sequence>MRDGFVSHRAFVSVVVSQPPLTSYRSERGNGDLLQRAPCLAHHQIQFGVRSFFFHSPPGVDESVMASDFRLKESLPDLTEQIVATYTADDAINHLGHCPLPSYEAVVRILLDLKDILYPGYRRNTNLHAGNIRYHVGGLIDSLHDQLTVQIGRALRHEQRVKDQQTDCIDEIDFEAKGQAMTIELLKRITKLRKTLATDVEAAFAGDPACQTTDEIVFCYPGFEAITVYRIAHELVELGVPFIPRMMTEWAHQQTGIDIHPGATIGDYFFIDHGTGVVIGETCEIGEHVKLYQGVTLGAVSFPTDADGTLIRGQKRHPTIEDNVVVYANATILGGRTIIGHDSVIGSSVWLTRSVSPGTTVLVETPQLRVRGSEGAKDDLAPELNYQI</sequence>
<evidence type="ECO:0000313" key="5">
    <source>
        <dbReference type="Proteomes" id="UP000318053"/>
    </source>
</evidence>
<evidence type="ECO:0000313" key="4">
    <source>
        <dbReference type="EMBL" id="TWT74282.1"/>
    </source>
</evidence>
<organism evidence="4 5">
    <name type="scientific">Allorhodopirellula solitaria</name>
    <dbReference type="NCBI Taxonomy" id="2527987"/>
    <lineage>
        <taxon>Bacteria</taxon>
        <taxon>Pseudomonadati</taxon>
        <taxon>Planctomycetota</taxon>
        <taxon>Planctomycetia</taxon>
        <taxon>Pirellulales</taxon>
        <taxon>Pirellulaceae</taxon>
        <taxon>Allorhodopirellula</taxon>
    </lineage>
</organism>
<gene>
    <name evidence="4" type="primary">cysE_1</name>
    <name evidence="4" type="ORF">CA85_11690</name>
</gene>
<dbReference type="Gene3D" id="2.160.10.10">
    <property type="entry name" value="Hexapeptide repeat proteins"/>
    <property type="match status" value="1"/>
</dbReference>
<dbReference type="EC" id="2.3.1.30" evidence="4"/>
<dbReference type="InterPro" id="IPR011004">
    <property type="entry name" value="Trimer_LpxA-like_sf"/>
</dbReference>
<proteinExistence type="predicted"/>
<dbReference type="AlphaFoldDB" id="A0A5C5YI44"/>
<reference evidence="4 5" key="1">
    <citation type="submission" date="2019-02" db="EMBL/GenBank/DDBJ databases">
        <title>Deep-cultivation of Planctomycetes and their phenomic and genomic characterization uncovers novel biology.</title>
        <authorList>
            <person name="Wiegand S."/>
            <person name="Jogler M."/>
            <person name="Boedeker C."/>
            <person name="Pinto D."/>
            <person name="Vollmers J."/>
            <person name="Rivas-Marin E."/>
            <person name="Kohn T."/>
            <person name="Peeters S.H."/>
            <person name="Heuer A."/>
            <person name="Rast P."/>
            <person name="Oberbeckmann S."/>
            <person name="Bunk B."/>
            <person name="Jeske O."/>
            <person name="Meyerdierks A."/>
            <person name="Storesund J.E."/>
            <person name="Kallscheuer N."/>
            <person name="Luecker S."/>
            <person name="Lage O.M."/>
            <person name="Pohl T."/>
            <person name="Merkel B.J."/>
            <person name="Hornburger P."/>
            <person name="Mueller R.-W."/>
            <person name="Bruemmer F."/>
            <person name="Labrenz M."/>
            <person name="Spormann A.M."/>
            <person name="Op Den Camp H."/>
            <person name="Overmann J."/>
            <person name="Amann R."/>
            <person name="Jetten M.S.M."/>
            <person name="Mascher T."/>
            <person name="Medema M.H."/>
            <person name="Devos D.P."/>
            <person name="Kaster A.-K."/>
            <person name="Ovreas L."/>
            <person name="Rohde M."/>
            <person name="Galperin M.Y."/>
            <person name="Jogler C."/>
        </authorList>
    </citation>
    <scope>NUCLEOTIDE SEQUENCE [LARGE SCALE GENOMIC DNA]</scope>
    <source>
        <strain evidence="4 5">CA85</strain>
    </source>
</reference>
<dbReference type="InterPro" id="IPR045304">
    <property type="entry name" value="LbH_SAT"/>
</dbReference>
<evidence type="ECO:0000256" key="1">
    <source>
        <dbReference type="ARBA" id="ARBA00022605"/>
    </source>
</evidence>
<accession>A0A5C5YI44</accession>
<dbReference type="CDD" id="cd03354">
    <property type="entry name" value="LbH_SAT"/>
    <property type="match status" value="1"/>
</dbReference>
<dbReference type="GO" id="GO:0009001">
    <property type="term" value="F:serine O-acetyltransferase activity"/>
    <property type="evidence" value="ECO:0007669"/>
    <property type="project" value="UniProtKB-EC"/>
</dbReference>
<dbReference type="SUPFAM" id="SSF51161">
    <property type="entry name" value="Trimeric LpxA-like enzymes"/>
    <property type="match status" value="1"/>
</dbReference>
<name>A0A5C5YI44_9BACT</name>